<dbReference type="AlphaFoldDB" id="A0A9R1G0A5"/>
<dbReference type="Gene3D" id="1.10.575.10">
    <property type="entry name" value="P1 Nuclease"/>
    <property type="match status" value="1"/>
</dbReference>
<dbReference type="Proteomes" id="UP000815260">
    <property type="component" value="Chromosome 3D"/>
</dbReference>
<accession>A0A9R1G0A5</accession>
<dbReference type="EMBL" id="CM022219">
    <property type="protein sequence ID" value="KAF7037502.1"/>
    <property type="molecule type" value="Genomic_DNA"/>
</dbReference>
<protein>
    <submittedName>
        <fullName evidence="1">Uncharacterized protein</fullName>
    </submittedName>
</protein>
<dbReference type="OrthoDB" id="441446at2759"/>
<comment type="caution">
    <text evidence="1">The sequence shown here is derived from an EMBL/GenBank/DDBJ whole genome shotgun (WGS) entry which is preliminary data.</text>
</comment>
<proteinExistence type="predicted"/>
<gene>
    <name evidence="1" type="ORF">CFC21_047861</name>
</gene>
<name>A0A9R1G0A5_WHEAT</name>
<dbReference type="InterPro" id="IPR008947">
    <property type="entry name" value="PLipase_C/P1_nuclease_dom_sf"/>
</dbReference>
<evidence type="ECO:0000313" key="1">
    <source>
        <dbReference type="EMBL" id="KAF7037502.1"/>
    </source>
</evidence>
<reference evidence="1" key="2">
    <citation type="submission" date="2020-03" db="EMBL/GenBank/DDBJ databases">
        <title>The second near-complete assembly of the hexaploid bread wheat (Triticum aestivum) genome.</title>
        <authorList>
            <person name="Zimin A.V."/>
            <person name="Puiu D."/>
            <person name="Shumante A."/>
            <person name="Alonge M."/>
            <person name="Salzberg S.L."/>
        </authorList>
    </citation>
    <scope>NUCLEOTIDE SEQUENCE</scope>
    <source>
        <tissue evidence="1">Leaf</tissue>
    </source>
</reference>
<dbReference type="GO" id="GO:0016788">
    <property type="term" value="F:hydrolase activity, acting on ester bonds"/>
    <property type="evidence" value="ECO:0007669"/>
    <property type="project" value="InterPro"/>
</dbReference>
<organism evidence="1">
    <name type="scientific">Triticum aestivum</name>
    <name type="common">Wheat</name>
    <dbReference type="NCBI Taxonomy" id="4565"/>
    <lineage>
        <taxon>Eukaryota</taxon>
        <taxon>Viridiplantae</taxon>
        <taxon>Streptophyta</taxon>
        <taxon>Embryophyta</taxon>
        <taxon>Tracheophyta</taxon>
        <taxon>Spermatophyta</taxon>
        <taxon>Magnoliopsida</taxon>
        <taxon>Liliopsida</taxon>
        <taxon>Poales</taxon>
        <taxon>Poaceae</taxon>
        <taxon>BOP clade</taxon>
        <taxon>Pooideae</taxon>
        <taxon>Triticodae</taxon>
        <taxon>Triticeae</taxon>
        <taxon>Triticinae</taxon>
        <taxon>Triticum</taxon>
    </lineage>
</organism>
<reference evidence="1" key="1">
    <citation type="journal article" date="2017" name="Gigascience">
        <title>The first near-complete assembly of the hexaploid bread wheat genome, Triticum aestivum.</title>
        <authorList>
            <person name="Zimin A.V."/>
            <person name="Puiu D."/>
            <person name="Hall R."/>
            <person name="Kingan S."/>
            <person name="Clavijo B.J."/>
            <person name="Salzberg S.L."/>
        </authorList>
    </citation>
    <scope>NUCLEOTIDE SEQUENCE</scope>
    <source>
        <tissue evidence="1">Leaf</tissue>
    </source>
</reference>
<dbReference type="SUPFAM" id="SSF48537">
    <property type="entry name" value="Phospholipase C/P1 nuclease"/>
    <property type="match status" value="1"/>
</dbReference>
<sequence>DYYFTCHTVVEKRLAQAGVRLAFILYRIFKKKKGDTLALYVQ</sequence>
<feature type="non-terminal residue" evidence="1">
    <location>
        <position position="1"/>
    </location>
</feature>